<dbReference type="Proteomes" id="UP000275395">
    <property type="component" value="Unassembled WGS sequence"/>
</dbReference>
<dbReference type="AlphaFoldDB" id="A0A3L6ZIT9"/>
<dbReference type="EMBL" id="RCUW01000019">
    <property type="protein sequence ID" value="RLP67635.1"/>
    <property type="molecule type" value="Genomic_DNA"/>
</dbReference>
<evidence type="ECO:0000313" key="1">
    <source>
        <dbReference type="EMBL" id="RLP67635.1"/>
    </source>
</evidence>
<dbReference type="RefSeq" id="WP_087137845.1">
    <property type="nucleotide sequence ID" value="NZ_JBQDRQ010000028.1"/>
</dbReference>
<name>A0A3L6ZIT9_9MICO</name>
<comment type="caution">
    <text evidence="1">The sequence shown here is derived from an EMBL/GenBank/DDBJ whole genome shotgun (WGS) entry which is preliminary data.</text>
</comment>
<accession>A0A3L6ZIT9</accession>
<protein>
    <submittedName>
        <fullName evidence="1">Uncharacterized protein</fullName>
    </submittedName>
</protein>
<evidence type="ECO:0000313" key="2">
    <source>
        <dbReference type="Proteomes" id="UP000275395"/>
    </source>
</evidence>
<gene>
    <name evidence="1" type="ORF">D9V30_13455</name>
</gene>
<organism evidence="1 2">
    <name type="scientific">Mycetocola reblochoni</name>
    <dbReference type="NCBI Taxonomy" id="331618"/>
    <lineage>
        <taxon>Bacteria</taxon>
        <taxon>Bacillati</taxon>
        <taxon>Actinomycetota</taxon>
        <taxon>Actinomycetes</taxon>
        <taxon>Micrococcales</taxon>
        <taxon>Microbacteriaceae</taxon>
        <taxon>Mycetocola</taxon>
    </lineage>
</organism>
<proteinExistence type="predicted"/>
<sequence>MTLTEILPTLRHSIPDPLNSRHRPEHTMPTTTDVIVGGVSLTRLVELSSTPALLTGDLPSPQTYLAGARDSDSDVTVLIFRITLRIDTETGKRVALTDCRFDRVRPCWEECRLIGRTSTARNSDIALIPGESGAAPWPYPSVKLPGDIHQGDLLTVPCAGAVALRDVRPQPNATFARTRPVLEVIR</sequence>
<reference evidence="1 2" key="1">
    <citation type="submission" date="2018-10" db="EMBL/GenBank/DDBJ databases">
        <authorList>
            <person name="Li J."/>
        </authorList>
    </citation>
    <scope>NUCLEOTIDE SEQUENCE [LARGE SCALE GENOMIC DNA]</scope>
    <source>
        <strain evidence="1 2">JCM 30549</strain>
    </source>
</reference>